<dbReference type="AlphaFoldDB" id="A0AAD5VNT3"/>
<organism evidence="1 2">
    <name type="scientific">Leucocoprinus birnbaumii</name>
    <dbReference type="NCBI Taxonomy" id="56174"/>
    <lineage>
        <taxon>Eukaryota</taxon>
        <taxon>Fungi</taxon>
        <taxon>Dikarya</taxon>
        <taxon>Basidiomycota</taxon>
        <taxon>Agaricomycotina</taxon>
        <taxon>Agaricomycetes</taxon>
        <taxon>Agaricomycetidae</taxon>
        <taxon>Agaricales</taxon>
        <taxon>Agaricineae</taxon>
        <taxon>Agaricaceae</taxon>
        <taxon>Leucocoprinus</taxon>
    </lineage>
</organism>
<sequence>MSISLYTVDIIIWNLNFQYAILDPNDNTTIKFEPTCPSQAVKAGFAVSGNLRTNSNSWYIYRVGNNTIRVGTPPQVEDSYWTIGFAPNGPVHALTVPAPPGVDPCFYWTCDADGRLVLGPPQGGTFWHQIFEWKATFFYQDGLMETKGMHCMM</sequence>
<dbReference type="EMBL" id="JANIEX010000572">
    <property type="protein sequence ID" value="KAJ3565434.1"/>
    <property type="molecule type" value="Genomic_DNA"/>
</dbReference>
<proteinExistence type="predicted"/>
<evidence type="ECO:0000313" key="2">
    <source>
        <dbReference type="Proteomes" id="UP001213000"/>
    </source>
</evidence>
<reference evidence="1" key="1">
    <citation type="submission" date="2022-07" db="EMBL/GenBank/DDBJ databases">
        <title>Genome Sequence of Leucocoprinus birnbaumii.</title>
        <authorList>
            <person name="Buettner E."/>
        </authorList>
    </citation>
    <scope>NUCLEOTIDE SEQUENCE</scope>
    <source>
        <strain evidence="1">VT141</strain>
    </source>
</reference>
<protein>
    <submittedName>
        <fullName evidence="1">Uncharacterized protein</fullName>
    </submittedName>
</protein>
<keyword evidence="2" id="KW-1185">Reference proteome</keyword>
<name>A0AAD5VNT3_9AGAR</name>
<dbReference type="Proteomes" id="UP001213000">
    <property type="component" value="Unassembled WGS sequence"/>
</dbReference>
<evidence type="ECO:0000313" key="1">
    <source>
        <dbReference type="EMBL" id="KAJ3565434.1"/>
    </source>
</evidence>
<gene>
    <name evidence="1" type="ORF">NP233_g7637</name>
</gene>
<accession>A0AAD5VNT3</accession>
<comment type="caution">
    <text evidence="1">The sequence shown here is derived from an EMBL/GenBank/DDBJ whole genome shotgun (WGS) entry which is preliminary data.</text>
</comment>